<dbReference type="SUPFAM" id="SSF53448">
    <property type="entry name" value="Nucleotide-diphospho-sugar transferases"/>
    <property type="match status" value="1"/>
</dbReference>
<dbReference type="RefSeq" id="WP_244387455.1">
    <property type="nucleotide sequence ID" value="NZ_AP025564.1"/>
</dbReference>
<evidence type="ECO:0000259" key="1">
    <source>
        <dbReference type="Pfam" id="PF00535"/>
    </source>
</evidence>
<dbReference type="PANTHER" id="PTHR22916:SF3">
    <property type="entry name" value="UDP-GLCNAC:BETAGAL BETA-1,3-N-ACETYLGLUCOSAMINYLTRANSFERASE-LIKE PROTEIN 1"/>
    <property type="match status" value="1"/>
</dbReference>
<evidence type="ECO:0000313" key="2">
    <source>
        <dbReference type="EMBL" id="BDE94686.1"/>
    </source>
</evidence>
<evidence type="ECO:0000313" key="3">
    <source>
        <dbReference type="Proteomes" id="UP001320544"/>
    </source>
</evidence>
<protein>
    <recommendedName>
        <fullName evidence="1">Glycosyltransferase 2-like domain-containing protein</fullName>
    </recommendedName>
</protein>
<reference evidence="2 3" key="1">
    <citation type="submission" date="2022-01" db="EMBL/GenBank/DDBJ databases">
        <title>Novel bile acid biosynthetic pathways are enriched in the microbiome of centenarians.</title>
        <authorList>
            <person name="Sato Y."/>
            <person name="Atarashi K."/>
            <person name="Plichta R.D."/>
            <person name="Arai Y."/>
            <person name="Sasajima S."/>
            <person name="Kearney M.S."/>
            <person name="Suda W."/>
            <person name="Takeshita K."/>
            <person name="Sasaki T."/>
            <person name="Okamoto S."/>
            <person name="Skelly N.A."/>
            <person name="Okamura Y."/>
            <person name="Vlamakis H."/>
            <person name="Li Y."/>
            <person name="Tanoue T."/>
            <person name="Takei H."/>
            <person name="Nittono H."/>
            <person name="Narushima S."/>
            <person name="Irie J."/>
            <person name="Itoh H."/>
            <person name="Moriya K."/>
            <person name="Sugiura Y."/>
            <person name="Suematsu M."/>
            <person name="Moritoki N."/>
            <person name="Shibata S."/>
            <person name="Littman R.D."/>
            <person name="Fischbach A.M."/>
            <person name="Uwamino Y."/>
            <person name="Inoue T."/>
            <person name="Honda A."/>
            <person name="Hattori M."/>
            <person name="Murai T."/>
            <person name="Xavier J.R."/>
            <person name="Hirose N."/>
            <person name="Honda K."/>
        </authorList>
    </citation>
    <scope>NUCLEOTIDE SEQUENCE [LARGE SCALE GENOMIC DNA]</scope>
    <source>
        <strain evidence="2 3">CE91-St30</strain>
    </source>
</reference>
<dbReference type="Pfam" id="PF00535">
    <property type="entry name" value="Glycos_transf_2"/>
    <property type="match status" value="1"/>
</dbReference>
<dbReference type="PANTHER" id="PTHR22916">
    <property type="entry name" value="GLYCOSYLTRANSFERASE"/>
    <property type="match status" value="1"/>
</dbReference>
<dbReference type="Gene3D" id="3.90.550.10">
    <property type="entry name" value="Spore Coat Polysaccharide Biosynthesis Protein SpsA, Chain A"/>
    <property type="match status" value="1"/>
</dbReference>
<name>A0ABM7WEX5_9ACTN</name>
<proteinExistence type="predicted"/>
<dbReference type="EMBL" id="AP025564">
    <property type="protein sequence ID" value="BDE94686.1"/>
    <property type="molecule type" value="Genomic_DNA"/>
</dbReference>
<dbReference type="CDD" id="cd00761">
    <property type="entry name" value="Glyco_tranf_GTA_type"/>
    <property type="match status" value="1"/>
</dbReference>
<keyword evidence="3" id="KW-1185">Reference proteome</keyword>
<organism evidence="2 3">
    <name type="scientific">Raoultibacter timonensis</name>
    <dbReference type="NCBI Taxonomy" id="1907662"/>
    <lineage>
        <taxon>Bacteria</taxon>
        <taxon>Bacillati</taxon>
        <taxon>Actinomycetota</taxon>
        <taxon>Coriobacteriia</taxon>
        <taxon>Eggerthellales</taxon>
        <taxon>Eggerthellaceae</taxon>
        <taxon>Raoultibacter</taxon>
    </lineage>
</organism>
<dbReference type="Proteomes" id="UP001320544">
    <property type="component" value="Chromosome"/>
</dbReference>
<dbReference type="InterPro" id="IPR029044">
    <property type="entry name" value="Nucleotide-diphossugar_trans"/>
</dbReference>
<gene>
    <name evidence="2" type="ORF">CE91St30_00190</name>
</gene>
<feature type="domain" description="Glycosyltransferase 2-like" evidence="1">
    <location>
        <begin position="7"/>
        <end position="137"/>
    </location>
</feature>
<sequence length="353" mass="40920">MDEVRVSVIVPLYNCAPYIEACITSLKEQTFADFEVLCVDDCSTDGSLAIARASAGDDRRFGFTALEKNGGQSVARNVALDQARGTYIVLLDADDYFVPEALEKLVERAEQQDLDDLYFSAQAFYESKELFDQVREEYQNRPAFDGVTTGPRLFTYFEEHREFLPHAPLRMVKRSLIEENHIRFYEGIIHEDVLFTFQTLVRSKRTSYLNEPLYRRRVRSGSTMTAKHTVENVRGHVVCVREMRAWVERHADELEEEFLRAVSRRMVDYSLIAGRIWLKDIDEADRERFLRGLSPQDRLAFYSEVVYPASALEECENDLRSSKTYRLGDALLGVPRRMRDGIRGTKEYRGERN</sequence>
<dbReference type="InterPro" id="IPR001173">
    <property type="entry name" value="Glyco_trans_2-like"/>
</dbReference>
<accession>A0ABM7WEX5</accession>